<dbReference type="InterPro" id="IPR039448">
    <property type="entry name" value="Beta_helix"/>
</dbReference>
<dbReference type="PANTHER" id="PTHR11319:SF35">
    <property type="entry name" value="OUTER MEMBRANE PROTEIN PMPC-RELATED"/>
    <property type="match status" value="1"/>
</dbReference>
<organism evidence="4 5">
    <name type="scientific">Tritrichomonas musculus</name>
    <dbReference type="NCBI Taxonomy" id="1915356"/>
    <lineage>
        <taxon>Eukaryota</taxon>
        <taxon>Metamonada</taxon>
        <taxon>Parabasalia</taxon>
        <taxon>Tritrichomonadida</taxon>
        <taxon>Tritrichomonadidae</taxon>
        <taxon>Tritrichomonas</taxon>
    </lineage>
</organism>
<dbReference type="Proteomes" id="UP001470230">
    <property type="component" value="Unassembled WGS sequence"/>
</dbReference>
<evidence type="ECO:0000259" key="3">
    <source>
        <dbReference type="Pfam" id="PF13229"/>
    </source>
</evidence>
<sequence length="948" mass="105142">MNDFSTFFSPNKKQIKEECYNNNIYTHRIEISINVCIMNCIFRSIGDSSTPGGAVYVSINNRNENENIIQNSTFINCFSNRGGAFYISSQYDINIIFKNCSFSNNAVSIKDAFGGAIFINSINKITFENCNFQTNSVNSEYKDGNSQGGSIYSSNSNININKCIFNNNQATSIETDSSSHGAAVHLTSSSSGELNECLFDDNSLSKIFNFGCVSIEESTINVKNCNFTNNKANSAEGNLGSALYLYESNVTFDSCLFKDNFLSSVGQYSSSGGGAIYISSATMRANNCVFQNNSAYASGIESFSGGGAITSSLGEFTIENCRFVDNIAGDGEVLFIVEKQEESHLIINKNIFERNINTMSQMKSLFYLDLEDGLASVNSFTNNKVYLFNTDRILLFDCYEDNSVQRKWIFNGNCLYPLDQQYFKSDTLDLYDESGQNLIEFNGAFSEECTIQPTEKPSEITSGFIVDESSLFFQSDNAETSFNDNADSSNSEFSIISSPNFFDSEISSFDQSENAISMPSHSDKNDETESSFTKSENDFIFSSNSFAESSDIDSSSLIIESSDVDSSNIIIESNDFDSSNLVIESSDVESSSSAIESSDIDSSNLVIESSDVESSSSAIESNSIDSSSSVIESNDFDSSNLVIESSDVESSSSAIESSDIDSSNIIIESNDFDSSNLVIESNSIDSSSSVIDSNNNDIYSTITSDNNDKSNIVIESNSNDNSSLANESDIQNTFSSTKGNDNNDDTYSPIQTYTVENTNTENTNELTDSSPFNETSSIQTTSTETSLNRRSYSLSITFSITYFRLRSVSYSFSYSIGNIYTVSFHNGEYYSSIITRSMSLYFLPYIIYYLSPSYVPSYISFFIRKPRITSEQLIGIACGSAAVFFFILYIVIRIFRKTYKVHNDYYDWCISEEEIDDNLNENSNNEDLVPNIKYNDDSSVEYNIGFWL</sequence>
<dbReference type="SUPFAM" id="SSF51126">
    <property type="entry name" value="Pectin lyase-like"/>
    <property type="match status" value="2"/>
</dbReference>
<dbReference type="InterPro" id="IPR006626">
    <property type="entry name" value="PbH1"/>
</dbReference>
<comment type="caution">
    <text evidence="4">The sequence shown here is derived from an EMBL/GenBank/DDBJ whole genome shotgun (WGS) entry which is preliminary data.</text>
</comment>
<keyword evidence="2" id="KW-1133">Transmembrane helix</keyword>
<feature type="transmembrane region" description="Helical" evidence="2">
    <location>
        <begin position="873"/>
        <end position="892"/>
    </location>
</feature>
<evidence type="ECO:0000313" key="4">
    <source>
        <dbReference type="EMBL" id="KAK8885613.1"/>
    </source>
</evidence>
<dbReference type="Pfam" id="PF13229">
    <property type="entry name" value="Beta_helix"/>
    <property type="match status" value="1"/>
</dbReference>
<keyword evidence="5" id="KW-1185">Reference proteome</keyword>
<accession>A0ABR2K424</accession>
<keyword evidence="2" id="KW-0812">Transmembrane</keyword>
<dbReference type="EMBL" id="JAPFFF010000007">
    <property type="protein sequence ID" value="KAK8885613.1"/>
    <property type="molecule type" value="Genomic_DNA"/>
</dbReference>
<evidence type="ECO:0000256" key="2">
    <source>
        <dbReference type="SAM" id="Phobius"/>
    </source>
</evidence>
<evidence type="ECO:0000313" key="5">
    <source>
        <dbReference type="Proteomes" id="UP001470230"/>
    </source>
</evidence>
<dbReference type="PANTHER" id="PTHR11319">
    <property type="entry name" value="G PROTEIN-COUPLED RECEPTOR-RELATED"/>
    <property type="match status" value="1"/>
</dbReference>
<proteinExistence type="predicted"/>
<dbReference type="SMART" id="SM00710">
    <property type="entry name" value="PbH1"/>
    <property type="match status" value="8"/>
</dbReference>
<gene>
    <name evidence="4" type="ORF">M9Y10_041063</name>
</gene>
<keyword evidence="2" id="KW-0472">Membrane</keyword>
<evidence type="ECO:0000256" key="1">
    <source>
        <dbReference type="SAM" id="MobiDB-lite"/>
    </source>
</evidence>
<feature type="compositionally biased region" description="Low complexity" evidence="1">
    <location>
        <begin position="774"/>
        <end position="783"/>
    </location>
</feature>
<dbReference type="InterPro" id="IPR011050">
    <property type="entry name" value="Pectin_lyase_fold/virulence"/>
</dbReference>
<feature type="transmembrane region" description="Helical" evidence="2">
    <location>
        <begin position="840"/>
        <end position="861"/>
    </location>
</feature>
<feature type="compositionally biased region" description="Low complexity" evidence="1">
    <location>
        <begin position="756"/>
        <end position="765"/>
    </location>
</feature>
<feature type="domain" description="Right handed beta helix" evidence="3">
    <location>
        <begin position="181"/>
        <end position="323"/>
    </location>
</feature>
<protein>
    <recommendedName>
        <fullName evidence="3">Right handed beta helix domain-containing protein</fullName>
    </recommendedName>
</protein>
<feature type="compositionally biased region" description="Polar residues" evidence="1">
    <location>
        <begin position="702"/>
        <end position="755"/>
    </location>
</feature>
<name>A0ABR2K424_9EUKA</name>
<feature type="region of interest" description="Disordered" evidence="1">
    <location>
        <begin position="702"/>
        <end position="783"/>
    </location>
</feature>
<reference evidence="4 5" key="1">
    <citation type="submission" date="2024-04" db="EMBL/GenBank/DDBJ databases">
        <title>Tritrichomonas musculus Genome.</title>
        <authorList>
            <person name="Alves-Ferreira E."/>
            <person name="Grigg M."/>
            <person name="Lorenzi H."/>
            <person name="Galac M."/>
        </authorList>
    </citation>
    <scope>NUCLEOTIDE SEQUENCE [LARGE SCALE GENOMIC DNA]</scope>
    <source>
        <strain evidence="4 5">EAF2021</strain>
    </source>
</reference>